<comment type="caution">
    <text evidence="2">The sequence shown here is derived from an EMBL/GenBank/DDBJ whole genome shotgun (WGS) entry which is preliminary data.</text>
</comment>
<dbReference type="Proteomes" id="UP001283361">
    <property type="component" value="Unassembled WGS sequence"/>
</dbReference>
<proteinExistence type="predicted"/>
<sequence>MHPAATRLFSTFDSKRSEGNPPVLCRKHARIAQPAELLDQQQTGGQPAANTSAAFRQAWGRMHYGKECSHSLHLYLAKKKKRLQMIIV</sequence>
<reference evidence="2" key="1">
    <citation type="journal article" date="2023" name="G3 (Bethesda)">
        <title>A reference genome for the long-term kleptoplast-retaining sea slug Elysia crispata morphotype clarki.</title>
        <authorList>
            <person name="Eastman K.E."/>
            <person name="Pendleton A.L."/>
            <person name="Shaikh M.A."/>
            <person name="Suttiyut T."/>
            <person name="Ogas R."/>
            <person name="Tomko P."/>
            <person name="Gavelis G."/>
            <person name="Widhalm J.R."/>
            <person name="Wisecaver J.H."/>
        </authorList>
    </citation>
    <scope>NUCLEOTIDE SEQUENCE</scope>
    <source>
        <strain evidence="2">ECLA1</strain>
    </source>
</reference>
<organism evidence="2 3">
    <name type="scientific">Elysia crispata</name>
    <name type="common">lettuce slug</name>
    <dbReference type="NCBI Taxonomy" id="231223"/>
    <lineage>
        <taxon>Eukaryota</taxon>
        <taxon>Metazoa</taxon>
        <taxon>Spiralia</taxon>
        <taxon>Lophotrochozoa</taxon>
        <taxon>Mollusca</taxon>
        <taxon>Gastropoda</taxon>
        <taxon>Heterobranchia</taxon>
        <taxon>Euthyneura</taxon>
        <taxon>Panpulmonata</taxon>
        <taxon>Sacoglossa</taxon>
        <taxon>Placobranchoidea</taxon>
        <taxon>Plakobranchidae</taxon>
        <taxon>Elysia</taxon>
    </lineage>
</organism>
<feature type="region of interest" description="Disordered" evidence="1">
    <location>
        <begin position="1"/>
        <end position="22"/>
    </location>
</feature>
<evidence type="ECO:0000313" key="3">
    <source>
        <dbReference type="Proteomes" id="UP001283361"/>
    </source>
</evidence>
<protein>
    <submittedName>
        <fullName evidence="2">Uncharacterized protein</fullName>
    </submittedName>
</protein>
<evidence type="ECO:0000313" key="2">
    <source>
        <dbReference type="EMBL" id="KAK3793967.1"/>
    </source>
</evidence>
<gene>
    <name evidence="2" type="ORF">RRG08_023062</name>
</gene>
<accession>A0AAE1E4R0</accession>
<keyword evidence="3" id="KW-1185">Reference proteome</keyword>
<name>A0AAE1E4R0_9GAST</name>
<evidence type="ECO:0000256" key="1">
    <source>
        <dbReference type="SAM" id="MobiDB-lite"/>
    </source>
</evidence>
<dbReference type="AlphaFoldDB" id="A0AAE1E4R0"/>
<dbReference type="EMBL" id="JAWDGP010001162">
    <property type="protein sequence ID" value="KAK3793967.1"/>
    <property type="molecule type" value="Genomic_DNA"/>
</dbReference>